<evidence type="ECO:0008006" key="4">
    <source>
        <dbReference type="Google" id="ProtNLM"/>
    </source>
</evidence>
<evidence type="ECO:0000313" key="2">
    <source>
        <dbReference type="EMBL" id="MBA2869449.1"/>
    </source>
</evidence>
<keyword evidence="1" id="KW-1133">Transmembrane helix</keyword>
<protein>
    <recommendedName>
        <fullName evidence="4">HEPN domain-containing protein</fullName>
    </recommendedName>
</protein>
<sequence length="330" mass="39104">MDEYIDEGNLDDLIPYLPIFFIDDCNRDYLVYLKKAYLKNAKCDLYGFAFMAYHMLFMSIIYRKIWVLKHNLPQTHIFHTEYENLNKKPKKLDSPFRLSVPEEKKCIGLLKSWKLDHNMVKRCEGFVTSRDSLAHASGEVVFTEGRLRREIANVLECVTYIQDKYAPDLDNIFSEFLKDQDNWNVEDYSSEPIQNFLKNNLISSKDLDYLANIYSIKNILKIKKDRVLTEKQMSIYFLYLTIIRVYCIIQSDYALFFEKLGLLKRFNEIYDPKDCKNNFSPSAVFENYFLNSDENEFYEELEKNSSLSCRLTSRVKEIEGITGFDLSDFE</sequence>
<keyword evidence="1" id="KW-0812">Transmembrane</keyword>
<dbReference type="Proteomes" id="UP000571751">
    <property type="component" value="Unassembled WGS sequence"/>
</dbReference>
<evidence type="ECO:0000313" key="3">
    <source>
        <dbReference type="Proteomes" id="UP000571751"/>
    </source>
</evidence>
<feature type="transmembrane region" description="Helical" evidence="1">
    <location>
        <begin position="236"/>
        <end position="256"/>
    </location>
</feature>
<evidence type="ECO:0000256" key="1">
    <source>
        <dbReference type="SAM" id="Phobius"/>
    </source>
</evidence>
<reference evidence="2 3" key="1">
    <citation type="submission" date="2020-07" db="EMBL/GenBank/DDBJ databases">
        <title>Genomic Encyclopedia of Type Strains, Phase IV (KMG-V): Genome sequencing to study the core and pangenomes of soil and plant-associated prokaryotes.</title>
        <authorList>
            <person name="Whitman W."/>
        </authorList>
    </citation>
    <scope>NUCLEOTIDE SEQUENCE [LARGE SCALE GENOMIC DNA]</scope>
    <source>
        <strain evidence="2 3">C14</strain>
    </source>
</reference>
<feature type="transmembrane region" description="Helical" evidence="1">
    <location>
        <begin position="45"/>
        <end position="62"/>
    </location>
</feature>
<gene>
    <name evidence="2" type="ORF">HNP95_001645</name>
</gene>
<dbReference type="RefSeq" id="WP_181508367.1">
    <property type="nucleotide sequence ID" value="NZ_JACDUP010000003.1"/>
</dbReference>
<dbReference type="AlphaFoldDB" id="A0A7J9PUJ5"/>
<keyword evidence="1" id="KW-0472">Membrane</keyword>
<proteinExistence type="predicted"/>
<dbReference type="EMBL" id="JACDUP010000003">
    <property type="protein sequence ID" value="MBA2869449.1"/>
    <property type="molecule type" value="Genomic_DNA"/>
</dbReference>
<name>A0A7J9PUJ5_METMI</name>
<accession>A0A7J9PUJ5</accession>
<organism evidence="2 3">
    <name type="scientific">Methanococcus maripaludis</name>
    <name type="common">Methanococcus deltae</name>
    <dbReference type="NCBI Taxonomy" id="39152"/>
    <lineage>
        <taxon>Archaea</taxon>
        <taxon>Methanobacteriati</taxon>
        <taxon>Methanobacteriota</taxon>
        <taxon>Methanomada group</taxon>
        <taxon>Methanococci</taxon>
        <taxon>Methanococcales</taxon>
        <taxon>Methanococcaceae</taxon>
        <taxon>Methanococcus</taxon>
    </lineage>
</organism>
<comment type="caution">
    <text evidence="2">The sequence shown here is derived from an EMBL/GenBank/DDBJ whole genome shotgun (WGS) entry which is preliminary data.</text>
</comment>